<evidence type="ECO:0000313" key="3">
    <source>
        <dbReference type="Proteomes" id="UP001054837"/>
    </source>
</evidence>
<proteinExistence type="predicted"/>
<comment type="caution">
    <text evidence="2">The sequence shown here is derived from an EMBL/GenBank/DDBJ whole genome shotgun (WGS) entry which is preliminary data.</text>
</comment>
<organism evidence="2 3">
    <name type="scientific">Caerostris darwini</name>
    <dbReference type="NCBI Taxonomy" id="1538125"/>
    <lineage>
        <taxon>Eukaryota</taxon>
        <taxon>Metazoa</taxon>
        <taxon>Ecdysozoa</taxon>
        <taxon>Arthropoda</taxon>
        <taxon>Chelicerata</taxon>
        <taxon>Arachnida</taxon>
        <taxon>Araneae</taxon>
        <taxon>Araneomorphae</taxon>
        <taxon>Entelegynae</taxon>
        <taxon>Araneoidea</taxon>
        <taxon>Araneidae</taxon>
        <taxon>Caerostris</taxon>
    </lineage>
</organism>
<sequence length="93" mass="10279">MKMHVFTTILYSSSPKDKSMLQQEGDGEKNPKEEEATAVHKKRAIHLRSSAGLTERKALSRICHAASSPLITVHKRTICIFSLLQLCADGSLT</sequence>
<feature type="region of interest" description="Disordered" evidence="1">
    <location>
        <begin position="16"/>
        <end position="41"/>
    </location>
</feature>
<reference evidence="2 3" key="1">
    <citation type="submission" date="2021-06" db="EMBL/GenBank/DDBJ databases">
        <title>Caerostris darwini draft genome.</title>
        <authorList>
            <person name="Kono N."/>
            <person name="Arakawa K."/>
        </authorList>
    </citation>
    <scope>NUCLEOTIDE SEQUENCE [LARGE SCALE GENOMIC DNA]</scope>
</reference>
<name>A0AAV4NCT8_9ARAC</name>
<dbReference type="AlphaFoldDB" id="A0AAV4NCT8"/>
<evidence type="ECO:0000313" key="2">
    <source>
        <dbReference type="EMBL" id="GIX82547.1"/>
    </source>
</evidence>
<keyword evidence="3" id="KW-1185">Reference proteome</keyword>
<dbReference type="Proteomes" id="UP001054837">
    <property type="component" value="Unassembled WGS sequence"/>
</dbReference>
<feature type="compositionally biased region" description="Basic and acidic residues" evidence="1">
    <location>
        <begin position="26"/>
        <end position="38"/>
    </location>
</feature>
<protein>
    <submittedName>
        <fullName evidence="2">Uncharacterized protein</fullName>
    </submittedName>
</protein>
<dbReference type="EMBL" id="BPLQ01001530">
    <property type="protein sequence ID" value="GIX82547.1"/>
    <property type="molecule type" value="Genomic_DNA"/>
</dbReference>
<evidence type="ECO:0000256" key="1">
    <source>
        <dbReference type="SAM" id="MobiDB-lite"/>
    </source>
</evidence>
<accession>A0AAV4NCT8</accession>
<gene>
    <name evidence="2" type="ORF">CDAR_287611</name>
</gene>